<protein>
    <submittedName>
        <fullName evidence="1">Uncharacterized protein</fullName>
    </submittedName>
</protein>
<dbReference type="EMBL" id="AP025516">
    <property type="protein sequence ID" value="BDD89407.1"/>
    <property type="molecule type" value="Genomic_DNA"/>
</dbReference>
<evidence type="ECO:0000313" key="2">
    <source>
        <dbReference type="Proteomes" id="UP000830055"/>
    </source>
</evidence>
<proteinExistence type="predicted"/>
<accession>A0ABM7WEI4</accession>
<keyword evidence="2" id="KW-1185">Reference proteome</keyword>
<reference evidence="1 2" key="1">
    <citation type="submission" date="2022-01" db="EMBL/GenBank/DDBJ databases">
        <title>Desulfofustis limnae sp. nov., a novel mesophilic sulfate-reducing bacterium isolated from marsh soil.</title>
        <authorList>
            <person name="Watanabe M."/>
            <person name="Takahashi A."/>
            <person name="Kojima H."/>
            <person name="Fukui M."/>
        </authorList>
    </citation>
    <scope>NUCLEOTIDE SEQUENCE [LARGE SCALE GENOMIC DNA]</scope>
    <source>
        <strain evidence="1 2">PPLL</strain>
    </source>
</reference>
<name>A0ABM7WEI4_9BACT</name>
<evidence type="ECO:0000313" key="1">
    <source>
        <dbReference type="EMBL" id="BDD89407.1"/>
    </source>
</evidence>
<sequence length="115" mass="12441">MKLICPNCGLGGTAETEFYEKKVRCPRCRQIFQVTSTVVVGLAQGGIEVIKQSLDAHDENGEEIVTYRSSHRTDEQGRSDLMPSVATACSRCGFVLSGAFIKVIDDRPVCLACAG</sequence>
<organism evidence="1 2">
    <name type="scientific">Desulfofustis limnaeus</name>
    <dbReference type="NCBI Taxonomy" id="2740163"/>
    <lineage>
        <taxon>Bacteria</taxon>
        <taxon>Pseudomonadati</taxon>
        <taxon>Thermodesulfobacteriota</taxon>
        <taxon>Desulfobulbia</taxon>
        <taxon>Desulfobulbales</taxon>
        <taxon>Desulfocapsaceae</taxon>
        <taxon>Desulfofustis</taxon>
    </lineage>
</organism>
<gene>
    <name evidence="1" type="ORF">DPPLL_37720</name>
</gene>
<dbReference type="Proteomes" id="UP000830055">
    <property type="component" value="Chromosome"/>
</dbReference>